<dbReference type="InterPro" id="IPR029052">
    <property type="entry name" value="Metallo-depent_PP-like"/>
</dbReference>
<comment type="caution">
    <text evidence="1">The sequence shown here is derived from an EMBL/GenBank/DDBJ whole genome shotgun (WGS) entry which is preliminary data.</text>
</comment>
<dbReference type="PANTHER" id="PTHR42254:SF1">
    <property type="entry name" value="CALCINEURIN-LIKE PHOSPHOESTERASE DOMAIN-CONTAINING PROTEIN"/>
    <property type="match status" value="1"/>
</dbReference>
<dbReference type="SUPFAM" id="SSF56300">
    <property type="entry name" value="Metallo-dependent phosphatases"/>
    <property type="match status" value="1"/>
</dbReference>
<dbReference type="Gene3D" id="3.60.21.10">
    <property type="match status" value="1"/>
</dbReference>
<gene>
    <name evidence="1" type="ORF">ACHAW5_009853</name>
</gene>
<evidence type="ECO:0008006" key="3">
    <source>
        <dbReference type="Google" id="ProtNLM"/>
    </source>
</evidence>
<sequence>MSTGRDQHGDIPASDQFRIGYLSDIEGHWDYFLECVQRSNVLDWEDANDCVLLSTVQEGGKGVKFKRLILRPNTHFVYGGDTVDKGPGDIRLVRALVSLKKRYPDRVHLLVGNRDLNKLRLPSELSESDMNRDLEDIPKPFWDRGAKSLKEYLVEAMLEKDGPAGANNLDEVNNKTERLRYILRHTLGCPDTFEFRREEIQILTQIFGQYPPRLETHDFTPVGNLDNEPSYIHVADEDVVDSFLYEISKEGSLYQYLKLSQVSSSELVHNDVQFVIAAIIGNTIFVHGAIDSLTMKFVPSLDTKFDVPLSSPPFSAPHAPTDGRIVESVHEWVQSLNDYLQLGLADFDKRPGWNDDRTSRGGECLLAIQNRPAMWGRSVVCNSYADGGVIATTDAEEERRQAIQTAQEQLDPLAFEGIASDVMDPSPAKWLMDNGIQRIVVGHKPTGDCPAVLSSKYVGVEIVAVDTSYAHRKDLNCDGTPVLKQFGDNRGNALSIVEIVGVCSSRTRLETSGVLACGTEYHNAFPFLSSDDITEFNDIGDPYLGTRLPDGWWVKAALPPNYHLCRGSGRFVEYKILPMHDVIKILSTLTSK</sequence>
<organism evidence="1 2">
    <name type="scientific">Stephanodiscus triporus</name>
    <dbReference type="NCBI Taxonomy" id="2934178"/>
    <lineage>
        <taxon>Eukaryota</taxon>
        <taxon>Sar</taxon>
        <taxon>Stramenopiles</taxon>
        <taxon>Ochrophyta</taxon>
        <taxon>Bacillariophyta</taxon>
        <taxon>Coscinodiscophyceae</taxon>
        <taxon>Thalassiosirophycidae</taxon>
        <taxon>Stephanodiscales</taxon>
        <taxon>Stephanodiscaceae</taxon>
        <taxon>Stephanodiscus</taxon>
    </lineage>
</organism>
<protein>
    <recommendedName>
        <fullName evidence="3">Calcineurin-like phosphoesterase domain-containing protein</fullName>
    </recommendedName>
</protein>
<accession>A0ABD3QL84</accession>
<name>A0ABD3QL84_9STRA</name>
<dbReference type="AlphaFoldDB" id="A0ABD3QL84"/>
<dbReference type="EMBL" id="JALLAZ020000219">
    <property type="protein sequence ID" value="KAL3800271.1"/>
    <property type="molecule type" value="Genomic_DNA"/>
</dbReference>
<keyword evidence="2" id="KW-1185">Reference proteome</keyword>
<dbReference type="PANTHER" id="PTHR42254">
    <property type="entry name" value="METALLOPHOS DOMAIN-CONTAINING PROTEIN"/>
    <property type="match status" value="1"/>
</dbReference>
<dbReference type="Proteomes" id="UP001530315">
    <property type="component" value="Unassembled WGS sequence"/>
</dbReference>
<evidence type="ECO:0000313" key="1">
    <source>
        <dbReference type="EMBL" id="KAL3800271.1"/>
    </source>
</evidence>
<proteinExistence type="predicted"/>
<reference evidence="1 2" key="1">
    <citation type="submission" date="2024-10" db="EMBL/GenBank/DDBJ databases">
        <title>Updated reference genomes for cyclostephanoid diatoms.</title>
        <authorList>
            <person name="Roberts W.R."/>
            <person name="Alverson A.J."/>
        </authorList>
    </citation>
    <scope>NUCLEOTIDE SEQUENCE [LARGE SCALE GENOMIC DNA]</scope>
    <source>
        <strain evidence="1 2">AJA276-08</strain>
    </source>
</reference>
<evidence type="ECO:0000313" key="2">
    <source>
        <dbReference type="Proteomes" id="UP001530315"/>
    </source>
</evidence>